<keyword evidence="6 12" id="KW-0547">Nucleotide-binding</keyword>
<keyword evidence="9 12" id="KW-0460">Magnesium</keyword>
<proteinExistence type="inferred from homology"/>
<dbReference type="EC" id="2.7.1.15" evidence="2 12"/>
<comment type="caution">
    <text evidence="12">Lacks conserved residue(s) required for the propagation of feature annotation.</text>
</comment>
<feature type="binding site" evidence="12">
    <location>
        <position position="255"/>
    </location>
    <ligand>
        <name>substrate</name>
    </ligand>
</feature>
<dbReference type="AlphaFoldDB" id="A0A2T2WRG6"/>
<evidence type="ECO:0000256" key="8">
    <source>
        <dbReference type="ARBA" id="ARBA00022840"/>
    </source>
</evidence>
<keyword evidence="5 12" id="KW-0479">Metal-binding</keyword>
<evidence type="ECO:0000256" key="1">
    <source>
        <dbReference type="ARBA" id="ARBA00005380"/>
    </source>
</evidence>
<feature type="binding site" evidence="12">
    <location>
        <begin position="254"/>
        <end position="255"/>
    </location>
    <ligand>
        <name>ATP</name>
        <dbReference type="ChEBI" id="CHEBI:30616"/>
    </ligand>
</feature>
<dbReference type="GO" id="GO:0004747">
    <property type="term" value="F:ribokinase activity"/>
    <property type="evidence" value="ECO:0007669"/>
    <property type="project" value="UniProtKB-UniRule"/>
</dbReference>
<dbReference type="InterPro" id="IPR002173">
    <property type="entry name" value="Carboh/pur_kinase_PfkB_CS"/>
</dbReference>
<dbReference type="EMBL" id="PXYX01000042">
    <property type="protein sequence ID" value="PSR24835.1"/>
    <property type="molecule type" value="Genomic_DNA"/>
</dbReference>
<dbReference type="UniPathway" id="UPA00916">
    <property type="reaction ID" value="UER00889"/>
</dbReference>
<feature type="binding site" evidence="12">
    <location>
        <position position="288"/>
    </location>
    <ligand>
        <name>K(+)</name>
        <dbReference type="ChEBI" id="CHEBI:29103"/>
    </ligand>
</feature>
<dbReference type="GO" id="GO:0046872">
    <property type="term" value="F:metal ion binding"/>
    <property type="evidence" value="ECO:0007669"/>
    <property type="project" value="UniProtKB-KW"/>
</dbReference>
<gene>
    <name evidence="12" type="primary">rbsK</name>
    <name evidence="14" type="ORF">C7B47_13945</name>
</gene>
<feature type="binding site" evidence="12">
    <location>
        <position position="184"/>
    </location>
    <ligand>
        <name>ATP</name>
        <dbReference type="ChEBI" id="CHEBI:30616"/>
    </ligand>
</feature>
<dbReference type="InterPro" id="IPR002139">
    <property type="entry name" value="Ribo/fructo_kinase"/>
</dbReference>
<feature type="binding site" evidence="12">
    <location>
        <begin position="12"/>
        <end position="14"/>
    </location>
    <ligand>
        <name>substrate</name>
    </ligand>
</feature>
<evidence type="ECO:0000313" key="14">
    <source>
        <dbReference type="EMBL" id="PSR24835.1"/>
    </source>
</evidence>
<comment type="function">
    <text evidence="12">Catalyzes the phosphorylation of ribose at O-5 in a reaction requiring ATP and magnesium. The resulting D-ribose-5-phosphate can then be used either for sythesis of nucleotides, histidine, and tryptophan, or as a component of the pentose phosphate pathway.</text>
</comment>
<protein>
    <recommendedName>
        <fullName evidence="3 12">Ribokinase</fullName>
        <shortName evidence="12">RK</shortName>
        <ecNumber evidence="2 12">2.7.1.15</ecNumber>
    </recommendedName>
</protein>
<dbReference type="Proteomes" id="UP000242705">
    <property type="component" value="Unassembled WGS sequence"/>
</dbReference>
<dbReference type="GO" id="GO:0019303">
    <property type="term" value="P:D-ribose catabolic process"/>
    <property type="evidence" value="ECO:0007669"/>
    <property type="project" value="UniProtKB-UniRule"/>
</dbReference>
<feature type="binding site" evidence="12">
    <location>
        <position position="290"/>
    </location>
    <ligand>
        <name>K(+)</name>
        <dbReference type="ChEBI" id="CHEBI:29103"/>
    </ligand>
</feature>
<sequence>MAYDVIVVGSILVDIPVWVARDPMPGETLVVQDSGMFAGGKGLNQACQVARLGGHPLFVGAIGNDILGKFLRQTVLDEMKNDDGLIEINSSKTSYAVPVISPDNQYILHVSGANHMLTASHVRNQLSMDFSARILMVQGEILPSTSIVAMEYMIKLGGIVVLDPAPMEAVNLEMLQNATVLTPNLVEFAQLIGLSPLTDFDLCKGIEILFSKYSKLKLIMVTLGKNGVMFAERGQKPVHIPAPKVNAVDPTAAGDAFNGAWAWAVTQGLSWFQSAQVGVHVGALAASHKGALPSLPRYADINLEAISVTQQDSNE</sequence>
<evidence type="ECO:0000256" key="6">
    <source>
        <dbReference type="ARBA" id="ARBA00022741"/>
    </source>
</evidence>
<keyword evidence="4 12" id="KW-0808">Transferase</keyword>
<evidence type="ECO:0000256" key="3">
    <source>
        <dbReference type="ARBA" id="ARBA00016943"/>
    </source>
</evidence>
<comment type="pathway">
    <text evidence="12">Carbohydrate metabolism; D-ribose degradation; D-ribose 5-phosphate from beta-D-ribopyranose: step 2/2.</text>
</comment>
<feature type="binding site" evidence="12">
    <location>
        <begin position="222"/>
        <end position="227"/>
    </location>
    <ligand>
        <name>ATP</name>
        <dbReference type="ChEBI" id="CHEBI:30616"/>
    </ligand>
</feature>
<feature type="active site" description="Proton acceptor" evidence="12">
    <location>
        <position position="255"/>
    </location>
</feature>
<feature type="binding site" evidence="12">
    <location>
        <position position="140"/>
    </location>
    <ligand>
        <name>substrate</name>
    </ligand>
</feature>
<comment type="activity regulation">
    <text evidence="12">Activated by a monovalent cation that binds near, but not in, the active site. The most likely occupant of the site in vivo is potassium. Ion binding induces a conformational change that may alter substrate affinity.</text>
</comment>
<dbReference type="PANTHER" id="PTHR10584:SF166">
    <property type="entry name" value="RIBOKINASE"/>
    <property type="match status" value="1"/>
</dbReference>
<dbReference type="InterPro" id="IPR011611">
    <property type="entry name" value="PfkB_dom"/>
</dbReference>
<organism evidence="14 15">
    <name type="scientific">Sulfobacillus thermosulfidooxidans</name>
    <dbReference type="NCBI Taxonomy" id="28034"/>
    <lineage>
        <taxon>Bacteria</taxon>
        <taxon>Bacillati</taxon>
        <taxon>Bacillota</taxon>
        <taxon>Clostridia</taxon>
        <taxon>Eubacteriales</taxon>
        <taxon>Clostridiales Family XVII. Incertae Sedis</taxon>
        <taxon>Sulfobacillus</taxon>
    </lineage>
</organism>
<feature type="domain" description="Carbohydrate kinase PfkB" evidence="13">
    <location>
        <begin position="4"/>
        <end position="296"/>
    </location>
</feature>
<dbReference type="Pfam" id="PF00294">
    <property type="entry name" value="PfkB"/>
    <property type="match status" value="1"/>
</dbReference>
<evidence type="ECO:0000256" key="11">
    <source>
        <dbReference type="ARBA" id="ARBA00023277"/>
    </source>
</evidence>
<accession>A0A2T2WRG6</accession>
<keyword evidence="10 12" id="KW-0630">Potassium</keyword>
<keyword evidence="11 12" id="KW-0119">Carbohydrate metabolism</keyword>
<dbReference type="InterPro" id="IPR029056">
    <property type="entry name" value="Ribokinase-like"/>
</dbReference>
<comment type="caution">
    <text evidence="14">The sequence shown here is derived from an EMBL/GenBank/DDBJ whole genome shotgun (WGS) entry which is preliminary data.</text>
</comment>
<dbReference type="GO" id="GO:0005737">
    <property type="term" value="C:cytoplasm"/>
    <property type="evidence" value="ECO:0007669"/>
    <property type="project" value="UniProtKB-SubCell"/>
</dbReference>
<evidence type="ECO:0000256" key="7">
    <source>
        <dbReference type="ARBA" id="ARBA00022777"/>
    </source>
</evidence>
<comment type="similarity">
    <text evidence="12">Belongs to the carbohydrate kinase PfkB family. Ribokinase subfamily.</text>
</comment>
<feature type="binding site" evidence="12">
    <location>
        <position position="249"/>
    </location>
    <ligand>
        <name>K(+)</name>
        <dbReference type="ChEBI" id="CHEBI:29103"/>
    </ligand>
</feature>
<comment type="cofactor">
    <cofactor evidence="12">
        <name>Mg(2+)</name>
        <dbReference type="ChEBI" id="CHEBI:18420"/>
    </cofactor>
    <text evidence="12">Requires a divalent cation, most likely magnesium in vivo, as an electrophilic catalyst to aid phosphoryl group transfer. It is the chelate of the metal and the nucleotide that is the actual substrate.</text>
</comment>
<comment type="similarity">
    <text evidence="1">Belongs to the carbohydrate kinase pfkB family.</text>
</comment>
<dbReference type="Gene3D" id="3.40.1190.20">
    <property type="match status" value="1"/>
</dbReference>
<evidence type="ECO:0000259" key="13">
    <source>
        <dbReference type="Pfam" id="PF00294"/>
    </source>
</evidence>
<dbReference type="PROSITE" id="PS00583">
    <property type="entry name" value="PFKB_KINASES_1"/>
    <property type="match status" value="1"/>
</dbReference>
<feature type="binding site" evidence="12">
    <location>
        <position position="251"/>
    </location>
    <ligand>
        <name>K(+)</name>
        <dbReference type="ChEBI" id="CHEBI:29103"/>
    </ligand>
</feature>
<keyword evidence="7 12" id="KW-0418">Kinase</keyword>
<dbReference type="SUPFAM" id="SSF53613">
    <property type="entry name" value="Ribokinase-like"/>
    <property type="match status" value="1"/>
</dbReference>
<reference evidence="14 15" key="1">
    <citation type="journal article" date="2014" name="BMC Genomics">
        <title>Comparison of environmental and isolate Sulfobacillus genomes reveals diverse carbon, sulfur, nitrogen, and hydrogen metabolisms.</title>
        <authorList>
            <person name="Justice N.B."/>
            <person name="Norman A."/>
            <person name="Brown C.T."/>
            <person name="Singh A."/>
            <person name="Thomas B.C."/>
            <person name="Banfield J.F."/>
        </authorList>
    </citation>
    <scope>NUCLEOTIDE SEQUENCE [LARGE SCALE GENOMIC DNA]</scope>
    <source>
        <strain evidence="14">AMDSBA5</strain>
    </source>
</reference>
<evidence type="ECO:0000256" key="9">
    <source>
        <dbReference type="ARBA" id="ARBA00022842"/>
    </source>
</evidence>
<feature type="binding site" evidence="12">
    <location>
        <begin position="40"/>
        <end position="44"/>
    </location>
    <ligand>
        <name>substrate</name>
    </ligand>
</feature>
<dbReference type="CDD" id="cd01174">
    <property type="entry name" value="ribokinase"/>
    <property type="match status" value="1"/>
</dbReference>
<keyword evidence="12" id="KW-0963">Cytoplasm</keyword>
<feature type="binding site" evidence="12">
    <location>
        <position position="294"/>
    </location>
    <ligand>
        <name>K(+)</name>
        <dbReference type="ChEBI" id="CHEBI:29103"/>
    </ligand>
</feature>
<evidence type="ECO:0000313" key="15">
    <source>
        <dbReference type="Proteomes" id="UP000242705"/>
    </source>
</evidence>
<comment type="catalytic activity">
    <reaction evidence="12">
        <text>D-ribose + ATP = D-ribose 5-phosphate + ADP + H(+)</text>
        <dbReference type="Rhea" id="RHEA:13697"/>
        <dbReference type="ChEBI" id="CHEBI:15378"/>
        <dbReference type="ChEBI" id="CHEBI:30616"/>
        <dbReference type="ChEBI" id="CHEBI:47013"/>
        <dbReference type="ChEBI" id="CHEBI:78346"/>
        <dbReference type="ChEBI" id="CHEBI:456216"/>
        <dbReference type="EC" id="2.7.1.15"/>
    </reaction>
</comment>
<feature type="binding site" evidence="12">
    <location>
        <position position="285"/>
    </location>
    <ligand>
        <name>K(+)</name>
        <dbReference type="ChEBI" id="CHEBI:29103"/>
    </ligand>
</feature>
<evidence type="ECO:0000256" key="4">
    <source>
        <dbReference type="ARBA" id="ARBA00022679"/>
    </source>
</evidence>
<dbReference type="PANTHER" id="PTHR10584">
    <property type="entry name" value="SUGAR KINASE"/>
    <property type="match status" value="1"/>
</dbReference>
<evidence type="ECO:0000256" key="12">
    <source>
        <dbReference type="HAMAP-Rule" id="MF_01987"/>
    </source>
</evidence>
<dbReference type="PRINTS" id="PR00990">
    <property type="entry name" value="RIBOKINASE"/>
</dbReference>
<comment type="subcellular location">
    <subcellularLocation>
        <location evidence="12">Cytoplasm</location>
    </subcellularLocation>
</comment>
<name>A0A2T2WRG6_SULTH</name>
<dbReference type="GO" id="GO:0005524">
    <property type="term" value="F:ATP binding"/>
    <property type="evidence" value="ECO:0007669"/>
    <property type="project" value="UniProtKB-UniRule"/>
</dbReference>
<comment type="subunit">
    <text evidence="12">Homodimer.</text>
</comment>
<evidence type="ECO:0000256" key="10">
    <source>
        <dbReference type="ARBA" id="ARBA00022958"/>
    </source>
</evidence>
<evidence type="ECO:0000256" key="5">
    <source>
        <dbReference type="ARBA" id="ARBA00022723"/>
    </source>
</evidence>
<evidence type="ECO:0000256" key="2">
    <source>
        <dbReference type="ARBA" id="ARBA00012035"/>
    </source>
</evidence>
<dbReference type="InterPro" id="IPR011877">
    <property type="entry name" value="Ribokinase"/>
</dbReference>
<dbReference type="HAMAP" id="MF_01987">
    <property type="entry name" value="Ribokinase"/>
    <property type="match status" value="1"/>
</dbReference>
<keyword evidence="8 12" id="KW-0067">ATP-binding</keyword>